<accession>A0ABZ1CC92</accession>
<keyword evidence="2" id="KW-0812">Transmembrane</keyword>
<evidence type="ECO:0000313" key="3">
    <source>
        <dbReference type="EMBL" id="WRQ89292.1"/>
    </source>
</evidence>
<reference evidence="3 4" key="1">
    <citation type="submission" date="2023-12" db="EMBL/GenBank/DDBJ databases">
        <title>Description of an unclassified Opitutus bacterium of Verrucomicrobiota.</title>
        <authorList>
            <person name="Zhang D.-F."/>
        </authorList>
    </citation>
    <scope>NUCLEOTIDE SEQUENCE [LARGE SCALE GENOMIC DNA]</scope>
    <source>
        <strain evidence="3 4">WL0086</strain>
    </source>
</reference>
<evidence type="ECO:0000256" key="2">
    <source>
        <dbReference type="SAM" id="Phobius"/>
    </source>
</evidence>
<dbReference type="EMBL" id="CP139781">
    <property type="protein sequence ID" value="WRQ89292.1"/>
    <property type="molecule type" value="Genomic_DNA"/>
</dbReference>
<name>A0ABZ1CC92_9BACT</name>
<keyword evidence="2" id="KW-1133">Transmembrane helix</keyword>
<dbReference type="Proteomes" id="UP000738431">
    <property type="component" value="Chromosome"/>
</dbReference>
<feature type="transmembrane region" description="Helical" evidence="2">
    <location>
        <begin position="35"/>
        <end position="53"/>
    </location>
</feature>
<evidence type="ECO:0000313" key="4">
    <source>
        <dbReference type="Proteomes" id="UP000738431"/>
    </source>
</evidence>
<keyword evidence="2" id="KW-0472">Membrane</keyword>
<evidence type="ECO:0008006" key="5">
    <source>
        <dbReference type="Google" id="ProtNLM"/>
    </source>
</evidence>
<dbReference type="RefSeq" id="WP_221030017.1">
    <property type="nucleotide sequence ID" value="NZ_CP139781.1"/>
</dbReference>
<organism evidence="3 4">
    <name type="scientific">Actomonas aquatica</name>
    <dbReference type="NCBI Taxonomy" id="2866162"/>
    <lineage>
        <taxon>Bacteria</taxon>
        <taxon>Pseudomonadati</taxon>
        <taxon>Verrucomicrobiota</taxon>
        <taxon>Opitutia</taxon>
        <taxon>Opitutales</taxon>
        <taxon>Opitutaceae</taxon>
        <taxon>Actomonas</taxon>
    </lineage>
</organism>
<feature type="compositionally biased region" description="Basic and acidic residues" evidence="1">
    <location>
        <begin position="78"/>
        <end position="91"/>
    </location>
</feature>
<feature type="region of interest" description="Disordered" evidence="1">
    <location>
        <begin position="59"/>
        <end position="91"/>
    </location>
</feature>
<keyword evidence="4" id="KW-1185">Reference proteome</keyword>
<sequence>MRSPIVRGLAFLVALLLALVVGTVAVAVLLPLLGVALAVGAIGTGAFLLNRHFRRGQLRAKPRAENAPPPGTTEVIDEDTKLARAKPVERV</sequence>
<gene>
    <name evidence="3" type="ORF">K1X11_007720</name>
</gene>
<proteinExistence type="predicted"/>
<evidence type="ECO:0000256" key="1">
    <source>
        <dbReference type="SAM" id="MobiDB-lite"/>
    </source>
</evidence>
<protein>
    <recommendedName>
        <fullName evidence="5">Secreted protein</fullName>
    </recommendedName>
</protein>